<dbReference type="EMBL" id="PRLG01000020">
    <property type="protein sequence ID" value="PYY28366.1"/>
    <property type="molecule type" value="Genomic_DNA"/>
</dbReference>
<dbReference type="OrthoDB" id="2666153at2"/>
<dbReference type="AlphaFoldDB" id="A0A2W0C7E5"/>
<organism evidence="1 2">
    <name type="scientific">Paenibacillus illinoisensis</name>
    <dbReference type="NCBI Taxonomy" id="59845"/>
    <lineage>
        <taxon>Bacteria</taxon>
        <taxon>Bacillati</taxon>
        <taxon>Bacillota</taxon>
        <taxon>Bacilli</taxon>
        <taxon>Bacillales</taxon>
        <taxon>Paenibacillaceae</taxon>
        <taxon>Paenibacillus</taxon>
    </lineage>
</organism>
<evidence type="ECO:0000313" key="1">
    <source>
        <dbReference type="EMBL" id="PYY28366.1"/>
    </source>
</evidence>
<sequence>MKAKINGIEVEGTPEEILEFNLKMEKHINQLVFDMKKYSPLPTPSVDPSPHLFPQITSVINHSKCISVPIQKSNKIMDVDYGRGKTNITIKDIENKTIQATSFTETDNLSCKSISEFIVYQVVCKNIDYVHIDNTGVGMGVYDHLMQSQISDKVIPFTPKRF</sequence>
<dbReference type="RefSeq" id="WP_110820999.1">
    <property type="nucleotide sequence ID" value="NZ_PRLG01000020.1"/>
</dbReference>
<protein>
    <submittedName>
        <fullName evidence="1">Uncharacterized protein</fullName>
    </submittedName>
</protein>
<accession>A0A2W0C7E5</accession>
<name>A0A2W0C7E5_9BACL</name>
<gene>
    <name evidence="1" type="ORF">PIL02S_03517</name>
</gene>
<reference evidence="1 2" key="1">
    <citation type="submission" date="2018-01" db="EMBL/GenBank/DDBJ databases">
        <title>Genome sequence of the PGP bacterium Paenibacillus illinoisensis E3.</title>
        <authorList>
            <person name="Rolli E."/>
            <person name="Marasco R."/>
            <person name="Bessem C."/>
            <person name="Michoud G."/>
            <person name="Gaiarsa S."/>
            <person name="Borin S."/>
            <person name="Daffonchio D."/>
        </authorList>
    </citation>
    <scope>NUCLEOTIDE SEQUENCE [LARGE SCALE GENOMIC DNA]</scope>
    <source>
        <strain evidence="1 2">E3</strain>
    </source>
</reference>
<comment type="caution">
    <text evidence="1">The sequence shown here is derived from an EMBL/GenBank/DDBJ whole genome shotgun (WGS) entry which is preliminary data.</text>
</comment>
<proteinExistence type="predicted"/>
<dbReference type="Proteomes" id="UP000247459">
    <property type="component" value="Unassembled WGS sequence"/>
</dbReference>
<evidence type="ECO:0000313" key="2">
    <source>
        <dbReference type="Proteomes" id="UP000247459"/>
    </source>
</evidence>